<reference evidence="1" key="1">
    <citation type="submission" date="2020-03" db="EMBL/GenBank/DDBJ databases">
        <title>Draft Genome Sequence of Cylindrodendrum hubeiense.</title>
        <authorList>
            <person name="Buettner E."/>
            <person name="Kellner H."/>
        </authorList>
    </citation>
    <scope>NUCLEOTIDE SEQUENCE</scope>
    <source>
        <strain evidence="1">IHI 201604</strain>
    </source>
</reference>
<dbReference type="AlphaFoldDB" id="A0A9P5LEE9"/>
<protein>
    <submittedName>
        <fullName evidence="1">Uncharacterized protein</fullName>
    </submittedName>
</protein>
<accession>A0A9P5LEE9</accession>
<sequence length="107" mass="11493">MPARKLPQRCRIALGSNTRPEPTSRFPAGVLLPCAALQHRFSNFAEPSDAPEVGAELCFVGKHWVGILSPDEIMADRGDGQCVQMPASSDEVGEVEEVGEASVWISS</sequence>
<proteinExistence type="predicted"/>
<organism evidence="1 2">
    <name type="scientific">Cylindrodendrum hubeiense</name>
    <dbReference type="NCBI Taxonomy" id="595255"/>
    <lineage>
        <taxon>Eukaryota</taxon>
        <taxon>Fungi</taxon>
        <taxon>Dikarya</taxon>
        <taxon>Ascomycota</taxon>
        <taxon>Pezizomycotina</taxon>
        <taxon>Sordariomycetes</taxon>
        <taxon>Hypocreomycetidae</taxon>
        <taxon>Hypocreales</taxon>
        <taxon>Nectriaceae</taxon>
        <taxon>Cylindrodendrum</taxon>
    </lineage>
</organism>
<gene>
    <name evidence="1" type="ORF">G7Z17_g8350</name>
</gene>
<name>A0A9P5LEE9_9HYPO</name>
<evidence type="ECO:0000313" key="2">
    <source>
        <dbReference type="Proteomes" id="UP000722485"/>
    </source>
</evidence>
<keyword evidence="2" id="KW-1185">Reference proteome</keyword>
<evidence type="ECO:0000313" key="1">
    <source>
        <dbReference type="EMBL" id="KAF7546563.1"/>
    </source>
</evidence>
<comment type="caution">
    <text evidence="1">The sequence shown here is derived from an EMBL/GenBank/DDBJ whole genome shotgun (WGS) entry which is preliminary data.</text>
</comment>
<dbReference type="EMBL" id="JAANBB010000209">
    <property type="protein sequence ID" value="KAF7546563.1"/>
    <property type="molecule type" value="Genomic_DNA"/>
</dbReference>
<dbReference type="Proteomes" id="UP000722485">
    <property type="component" value="Unassembled WGS sequence"/>
</dbReference>